<sequence>MFRLTSYSWFSICCFAGGVLLGSIAIGYLTLSQSPVPLGAQVIALSMAISPACLGGLVLSVLVPGFRWLLAPVLFLGGVAIPLDFAFACLLGVADERTLQFAIAVLMALSLVALAILLEGRFSTVRVNNVIRVSITQPNAKASGAVQP</sequence>
<feature type="transmembrane region" description="Helical" evidence="1">
    <location>
        <begin position="69"/>
        <end position="93"/>
    </location>
</feature>
<evidence type="ECO:0000313" key="3">
    <source>
        <dbReference type="Proteomes" id="UP001299876"/>
    </source>
</evidence>
<dbReference type="Proteomes" id="UP001299876">
    <property type="component" value="Unassembled WGS sequence"/>
</dbReference>
<protein>
    <recommendedName>
        <fullName evidence="4">Lipoprotein</fullName>
    </recommendedName>
</protein>
<evidence type="ECO:0000313" key="2">
    <source>
        <dbReference type="EMBL" id="MCK1788644.1"/>
    </source>
</evidence>
<proteinExistence type="predicted"/>
<organism evidence="2 3">
    <name type="scientific">Pseudomonas violetae</name>
    <dbReference type="NCBI Taxonomy" id="2915813"/>
    <lineage>
        <taxon>Bacteria</taxon>
        <taxon>Pseudomonadati</taxon>
        <taxon>Pseudomonadota</taxon>
        <taxon>Gammaproteobacteria</taxon>
        <taxon>Pseudomonadales</taxon>
        <taxon>Pseudomonadaceae</taxon>
        <taxon>Pseudomonas</taxon>
    </lineage>
</organism>
<name>A0ABT0ESD3_9PSED</name>
<feature type="transmembrane region" description="Helical" evidence="1">
    <location>
        <begin position="99"/>
        <end position="118"/>
    </location>
</feature>
<keyword evidence="1" id="KW-0472">Membrane</keyword>
<keyword evidence="1" id="KW-1133">Transmembrane helix</keyword>
<gene>
    <name evidence="2" type="ORF">L9059_00255</name>
</gene>
<comment type="caution">
    <text evidence="2">The sequence shown here is derived from an EMBL/GenBank/DDBJ whole genome shotgun (WGS) entry which is preliminary data.</text>
</comment>
<keyword evidence="3" id="KW-1185">Reference proteome</keyword>
<reference evidence="2 3" key="1">
    <citation type="submission" date="2022-02" db="EMBL/GenBank/DDBJ databases">
        <title>Comparative genomics of the first Antarctic Pseudomonas spp. capable of biotransforming 2,4,6-Trinitrotoluene.</title>
        <authorList>
            <person name="Cabrera M.A."/>
            <person name="Marquez S.L."/>
            <person name="Perez-Donoso J.M."/>
        </authorList>
    </citation>
    <scope>NUCLEOTIDE SEQUENCE [LARGE SCALE GENOMIC DNA]</scope>
    <source>
        <strain evidence="2 3">TNT19</strain>
    </source>
</reference>
<dbReference type="RefSeq" id="WP_247285456.1">
    <property type="nucleotide sequence ID" value="NZ_JAKNRW010000001.1"/>
</dbReference>
<keyword evidence="1" id="KW-0812">Transmembrane</keyword>
<feature type="transmembrane region" description="Helical" evidence="1">
    <location>
        <begin position="42"/>
        <end position="62"/>
    </location>
</feature>
<feature type="transmembrane region" description="Helical" evidence="1">
    <location>
        <begin position="7"/>
        <end position="30"/>
    </location>
</feature>
<accession>A0ABT0ESD3</accession>
<dbReference type="EMBL" id="JAKNRW010000001">
    <property type="protein sequence ID" value="MCK1788644.1"/>
    <property type="molecule type" value="Genomic_DNA"/>
</dbReference>
<evidence type="ECO:0000256" key="1">
    <source>
        <dbReference type="SAM" id="Phobius"/>
    </source>
</evidence>
<evidence type="ECO:0008006" key="4">
    <source>
        <dbReference type="Google" id="ProtNLM"/>
    </source>
</evidence>